<evidence type="ECO:0000313" key="2">
    <source>
        <dbReference type="Proteomes" id="UP000827092"/>
    </source>
</evidence>
<protein>
    <submittedName>
        <fullName evidence="1">Uncharacterized protein</fullName>
    </submittedName>
</protein>
<name>A0AAV6TJ99_9ARAC</name>
<accession>A0AAV6TJ99</accession>
<dbReference type="EMBL" id="JAFNEN010003443">
    <property type="protein sequence ID" value="KAG8171872.1"/>
    <property type="molecule type" value="Genomic_DNA"/>
</dbReference>
<organism evidence="1 2">
    <name type="scientific">Oedothorax gibbosus</name>
    <dbReference type="NCBI Taxonomy" id="931172"/>
    <lineage>
        <taxon>Eukaryota</taxon>
        <taxon>Metazoa</taxon>
        <taxon>Ecdysozoa</taxon>
        <taxon>Arthropoda</taxon>
        <taxon>Chelicerata</taxon>
        <taxon>Arachnida</taxon>
        <taxon>Araneae</taxon>
        <taxon>Araneomorphae</taxon>
        <taxon>Entelegynae</taxon>
        <taxon>Araneoidea</taxon>
        <taxon>Linyphiidae</taxon>
        <taxon>Erigoninae</taxon>
        <taxon>Oedothorax</taxon>
    </lineage>
</organism>
<feature type="non-terminal residue" evidence="1">
    <location>
        <position position="47"/>
    </location>
</feature>
<comment type="caution">
    <text evidence="1">The sequence shown here is derived from an EMBL/GenBank/DDBJ whole genome shotgun (WGS) entry which is preliminary data.</text>
</comment>
<dbReference type="Proteomes" id="UP000827092">
    <property type="component" value="Unassembled WGS sequence"/>
</dbReference>
<proteinExistence type="predicted"/>
<sequence length="47" mass="5436">MQHQITISVLTPEVTKAWQFFHKWNNRTTKMAEHSHSSYGIGHLVTG</sequence>
<keyword evidence="2" id="KW-1185">Reference proteome</keyword>
<evidence type="ECO:0000313" key="1">
    <source>
        <dbReference type="EMBL" id="KAG8171872.1"/>
    </source>
</evidence>
<reference evidence="1 2" key="1">
    <citation type="journal article" date="2022" name="Nat. Ecol. Evol.">
        <title>A masculinizing supergene underlies an exaggerated male reproductive morph in a spider.</title>
        <authorList>
            <person name="Hendrickx F."/>
            <person name="De Corte Z."/>
            <person name="Sonet G."/>
            <person name="Van Belleghem S.M."/>
            <person name="Kostlbacher S."/>
            <person name="Vangestel C."/>
        </authorList>
    </citation>
    <scope>NUCLEOTIDE SEQUENCE [LARGE SCALE GENOMIC DNA]</scope>
    <source>
        <strain evidence="1">W744_W776</strain>
    </source>
</reference>
<gene>
    <name evidence="1" type="ORF">JTE90_003590</name>
</gene>
<dbReference type="AlphaFoldDB" id="A0AAV6TJ99"/>